<comment type="caution">
    <text evidence="1">The sequence shown here is derived from an EMBL/GenBank/DDBJ whole genome shotgun (WGS) entry which is preliminary data.</text>
</comment>
<dbReference type="InterPro" id="IPR027829">
    <property type="entry name" value="DUF4625"/>
</dbReference>
<sequence>MVSFATQSKRHAKYGSTSQLVCILLSAVVLLSCGTRGAGVSDLQVGSQGSGEAFVGHSFSVEANLRANTSIAHVVMDIQPVSGDGWTFNEQYTDGVAGEKGAKFTTEVAVPITAEPGHYRLTLRAVDDNGSATESSTDFELSIDSTVPTLSGIDVGINAAGDDLHLEAELTAPSKIESVNVEVIGDAWNKEFRFTNERLVGQLSYHFHEHVRVSEAPAGTYRVVLTIEDQQGRRAQAEGKFTK</sequence>
<dbReference type="Proteomes" id="UP001595526">
    <property type="component" value="Unassembled WGS sequence"/>
</dbReference>
<dbReference type="Pfam" id="PF15418">
    <property type="entry name" value="DUF4625"/>
    <property type="match status" value="2"/>
</dbReference>
<dbReference type="Gene3D" id="2.60.40.10">
    <property type="entry name" value="Immunoglobulins"/>
    <property type="match status" value="1"/>
</dbReference>
<gene>
    <name evidence="1" type="ORF">ACFOET_10470</name>
</gene>
<proteinExistence type="predicted"/>
<evidence type="ECO:0000313" key="2">
    <source>
        <dbReference type="Proteomes" id="UP001595526"/>
    </source>
</evidence>
<dbReference type="EMBL" id="JBHRTA010000030">
    <property type="protein sequence ID" value="MFC3198035.1"/>
    <property type="molecule type" value="Genomic_DNA"/>
</dbReference>
<reference evidence="2" key="1">
    <citation type="journal article" date="2019" name="Int. J. Syst. Evol. Microbiol.">
        <title>The Global Catalogue of Microorganisms (GCM) 10K type strain sequencing project: providing services to taxonomists for standard genome sequencing and annotation.</title>
        <authorList>
            <consortium name="The Broad Institute Genomics Platform"/>
            <consortium name="The Broad Institute Genome Sequencing Center for Infectious Disease"/>
            <person name="Wu L."/>
            <person name="Ma J."/>
        </authorList>
    </citation>
    <scope>NUCLEOTIDE SEQUENCE [LARGE SCALE GENOMIC DNA]</scope>
    <source>
        <strain evidence="2">KCTC 52416</strain>
    </source>
</reference>
<keyword evidence="2" id="KW-1185">Reference proteome</keyword>
<dbReference type="RefSeq" id="WP_379022296.1">
    <property type="nucleotide sequence ID" value="NZ_JBHRTA010000030.1"/>
</dbReference>
<protein>
    <submittedName>
        <fullName evidence="1">DUF4625 domain-containing protein</fullName>
    </submittedName>
</protein>
<organism evidence="1 2">
    <name type="scientific">Parapedobacter deserti</name>
    <dbReference type="NCBI Taxonomy" id="1912957"/>
    <lineage>
        <taxon>Bacteria</taxon>
        <taxon>Pseudomonadati</taxon>
        <taxon>Bacteroidota</taxon>
        <taxon>Sphingobacteriia</taxon>
        <taxon>Sphingobacteriales</taxon>
        <taxon>Sphingobacteriaceae</taxon>
        <taxon>Parapedobacter</taxon>
    </lineage>
</organism>
<dbReference type="InterPro" id="IPR013783">
    <property type="entry name" value="Ig-like_fold"/>
</dbReference>
<accession>A0ABV7JJ01</accession>
<evidence type="ECO:0000313" key="1">
    <source>
        <dbReference type="EMBL" id="MFC3198035.1"/>
    </source>
</evidence>
<name>A0ABV7JJ01_9SPHI</name>